<comment type="caution">
    <text evidence="2">The sequence shown here is derived from an EMBL/GenBank/DDBJ whole genome shotgun (WGS) entry which is preliminary data.</text>
</comment>
<keyword evidence="1" id="KW-0175">Coiled coil</keyword>
<dbReference type="EMBL" id="DUJR01000007">
    <property type="protein sequence ID" value="HII59272.1"/>
    <property type="molecule type" value="Genomic_DNA"/>
</dbReference>
<dbReference type="AlphaFoldDB" id="A0A832WHP6"/>
<name>A0A832WHP6_9EURY</name>
<dbReference type="RefSeq" id="WP_010870319.1">
    <property type="nucleotide sequence ID" value="NC_000909.1"/>
</dbReference>
<evidence type="ECO:0000256" key="1">
    <source>
        <dbReference type="SAM" id="Coils"/>
    </source>
</evidence>
<dbReference type="Proteomes" id="UP000645676">
    <property type="component" value="Unassembled WGS sequence"/>
</dbReference>
<gene>
    <name evidence="2" type="ORF">HA335_01625</name>
</gene>
<evidence type="ECO:0000313" key="3">
    <source>
        <dbReference type="Proteomes" id="UP000645676"/>
    </source>
</evidence>
<accession>A0A832WHP6</accession>
<organism evidence="2 3">
    <name type="scientific">Methanocaldococcus jannaschii</name>
    <dbReference type="NCBI Taxonomy" id="2190"/>
    <lineage>
        <taxon>Archaea</taxon>
        <taxon>Methanobacteriati</taxon>
        <taxon>Methanobacteriota</taxon>
        <taxon>Methanomada group</taxon>
        <taxon>Methanococci</taxon>
        <taxon>Methanococcales</taxon>
        <taxon>Methanocaldococcaceae</taxon>
        <taxon>Methanocaldococcus</taxon>
    </lineage>
</organism>
<feature type="coiled-coil region" evidence="1">
    <location>
        <begin position="2"/>
        <end position="40"/>
    </location>
</feature>
<reference evidence="2" key="1">
    <citation type="journal article" date="2020" name="bioRxiv">
        <title>A rank-normalized archaeal taxonomy based on genome phylogeny resolves widespread incomplete and uneven classifications.</title>
        <authorList>
            <person name="Rinke C."/>
            <person name="Chuvochina M."/>
            <person name="Mussig A.J."/>
            <person name="Chaumeil P.-A."/>
            <person name="Waite D.W."/>
            <person name="Whitman W.B."/>
            <person name="Parks D.H."/>
            <person name="Hugenholtz P."/>
        </authorList>
    </citation>
    <scope>NUCLEOTIDE SEQUENCE</scope>
    <source>
        <strain evidence="2">UBA8849</strain>
    </source>
</reference>
<proteinExistence type="predicted"/>
<sequence>MLKEIKNDYDKIREKMTQKIQELNQQITQIKKQIQIIEQNNLSDQQNQTIQKIKRQIYSIEFDILRVESNRSNMIYSKTFEDMCEYLDSHSGIGRIFAESFMREIEKNIQLMKQLVMMEDQIIKIKQEIRMIEKDLKI</sequence>
<dbReference type="SMR" id="A0A832WHP6"/>
<evidence type="ECO:0000313" key="2">
    <source>
        <dbReference type="EMBL" id="HII59272.1"/>
    </source>
</evidence>
<protein>
    <submittedName>
        <fullName evidence="2">Uncharacterized protein</fullName>
    </submittedName>
</protein>